<evidence type="ECO:0000313" key="2">
    <source>
        <dbReference type="Proteomes" id="UP000523821"/>
    </source>
</evidence>
<dbReference type="AlphaFoldDB" id="A0A7W9FQQ7"/>
<evidence type="ECO:0000313" key="1">
    <source>
        <dbReference type="EMBL" id="MBB5755134.1"/>
    </source>
</evidence>
<keyword evidence="2" id="KW-1185">Reference proteome</keyword>
<dbReference type="RefSeq" id="WP_183858567.1">
    <property type="nucleotide sequence ID" value="NZ_JACHOO010000013.1"/>
</dbReference>
<sequence>MDGEDSNSLELIWGIGPIGKLIGRSYQQTYHMVRSGKLPAVKRVGERYVASRAKLIAFFTEDAA</sequence>
<dbReference type="Proteomes" id="UP000523821">
    <property type="component" value="Unassembled WGS sequence"/>
</dbReference>
<gene>
    <name evidence="1" type="ORF">GGQ63_004233</name>
</gene>
<dbReference type="EMBL" id="JACHOO010000013">
    <property type="protein sequence ID" value="MBB5755134.1"/>
    <property type="molecule type" value="Genomic_DNA"/>
</dbReference>
<protein>
    <recommendedName>
        <fullName evidence="3">Helix-turn-helix domain-containing protein</fullName>
    </recommendedName>
</protein>
<reference evidence="1 2" key="1">
    <citation type="submission" date="2020-08" db="EMBL/GenBank/DDBJ databases">
        <title>Genomic Encyclopedia of Type Strains, Phase IV (KMG-IV): sequencing the most valuable type-strain genomes for metagenomic binning, comparative biology and taxonomic classification.</title>
        <authorList>
            <person name="Goeker M."/>
        </authorList>
    </citation>
    <scope>NUCLEOTIDE SEQUENCE [LARGE SCALE GENOMIC DNA]</scope>
    <source>
        <strain evidence="1 2">DSM 16268</strain>
    </source>
</reference>
<evidence type="ECO:0008006" key="3">
    <source>
        <dbReference type="Google" id="ProtNLM"/>
    </source>
</evidence>
<proteinExistence type="predicted"/>
<name>A0A7W9FQQ7_9HYPH</name>
<comment type="caution">
    <text evidence="1">The sequence shown here is derived from an EMBL/GenBank/DDBJ whole genome shotgun (WGS) entry which is preliminary data.</text>
</comment>
<accession>A0A7W9FQQ7</accession>
<organism evidence="1 2">
    <name type="scientific">Prosthecomicrobium pneumaticum</name>
    <dbReference type="NCBI Taxonomy" id="81895"/>
    <lineage>
        <taxon>Bacteria</taxon>
        <taxon>Pseudomonadati</taxon>
        <taxon>Pseudomonadota</taxon>
        <taxon>Alphaproteobacteria</taxon>
        <taxon>Hyphomicrobiales</taxon>
        <taxon>Kaistiaceae</taxon>
        <taxon>Prosthecomicrobium</taxon>
    </lineage>
</organism>